<reference evidence="1 2" key="1">
    <citation type="submission" date="2023-06" db="EMBL/GenBank/DDBJ databases">
        <authorList>
            <person name="Oyuntsetseg B."/>
            <person name="Kim S.B."/>
        </authorList>
    </citation>
    <scope>NUCLEOTIDE SEQUENCE [LARGE SCALE GENOMIC DNA]</scope>
    <source>
        <strain evidence="1 2">2-15</strain>
    </source>
</reference>
<proteinExistence type="predicted"/>
<evidence type="ECO:0000313" key="1">
    <source>
        <dbReference type="EMBL" id="WIX82027.1"/>
    </source>
</evidence>
<organism evidence="1 2">
    <name type="scientific">Amycolatopsis carbonis</name>
    <dbReference type="NCBI Taxonomy" id="715471"/>
    <lineage>
        <taxon>Bacteria</taxon>
        <taxon>Bacillati</taxon>
        <taxon>Actinomycetota</taxon>
        <taxon>Actinomycetes</taxon>
        <taxon>Pseudonocardiales</taxon>
        <taxon>Pseudonocardiaceae</taxon>
        <taxon>Amycolatopsis</taxon>
    </lineage>
</organism>
<dbReference type="EMBL" id="CP127294">
    <property type="protein sequence ID" value="WIX82027.1"/>
    <property type="molecule type" value="Genomic_DNA"/>
</dbReference>
<dbReference type="KEGG" id="acab:QRX50_15295"/>
<accession>A0A9Y2IKY6</accession>
<dbReference type="RefSeq" id="WP_285972607.1">
    <property type="nucleotide sequence ID" value="NZ_CP127294.1"/>
</dbReference>
<keyword evidence="2" id="KW-1185">Reference proteome</keyword>
<dbReference type="AlphaFoldDB" id="A0A9Y2IKY6"/>
<gene>
    <name evidence="1" type="ORF">QRX50_15295</name>
</gene>
<evidence type="ECO:0000313" key="2">
    <source>
        <dbReference type="Proteomes" id="UP001236014"/>
    </source>
</evidence>
<name>A0A9Y2IKY6_9PSEU</name>
<dbReference type="Proteomes" id="UP001236014">
    <property type="component" value="Chromosome"/>
</dbReference>
<protein>
    <submittedName>
        <fullName evidence="1">Uncharacterized protein</fullName>
    </submittedName>
</protein>
<sequence length="69" mass="7685">MIVLTFQWPSDDPDARTYSLVTDVSKWDVDDRLTSSVLQSRLTALLATSGWTTRHCHPVSGWLAVAIVP</sequence>